<dbReference type="InterPro" id="IPR020911">
    <property type="entry name" value="UPF0325"/>
</dbReference>
<accession>A0A831RPN5</accession>
<comment type="caution">
    <text evidence="1">The sequence shown here is derived from an EMBL/GenBank/DDBJ whole genome shotgun (WGS) entry which is preliminary data.</text>
</comment>
<organism evidence="1">
    <name type="scientific">Sedimenticola thiotaurini</name>
    <dbReference type="NCBI Taxonomy" id="1543721"/>
    <lineage>
        <taxon>Bacteria</taxon>
        <taxon>Pseudomonadati</taxon>
        <taxon>Pseudomonadota</taxon>
        <taxon>Gammaproteobacteria</taxon>
        <taxon>Chromatiales</taxon>
        <taxon>Sedimenticolaceae</taxon>
        <taxon>Sedimenticola</taxon>
    </lineage>
</organism>
<dbReference type="Pfam" id="PF11944">
    <property type="entry name" value="DUF3461"/>
    <property type="match status" value="1"/>
</dbReference>
<gene>
    <name evidence="1" type="ORF">ENI96_09710</name>
</gene>
<protein>
    <submittedName>
        <fullName evidence="1">DUF3461 family protein</fullName>
    </submittedName>
</protein>
<evidence type="ECO:0000313" key="1">
    <source>
        <dbReference type="EMBL" id="HEB96689.1"/>
    </source>
</evidence>
<dbReference type="EMBL" id="DRKP01000112">
    <property type="protein sequence ID" value="HEB96689.1"/>
    <property type="molecule type" value="Genomic_DNA"/>
</dbReference>
<sequence length="126" mass="14989">MYETLKEMGVTDIDHIEKYTLRQEGDEDILKIYYRRKKGDIFSRSIKFRHGRSTKVIPVNSGRGEYKEVSEISPTILKAVEELEQIVQHEESIQDFKKRILSDIDHLERVVQRKLDQLRQDVSRLE</sequence>
<reference evidence="1" key="1">
    <citation type="journal article" date="2020" name="mSystems">
        <title>Genome- and Community-Level Interaction Insights into Carbon Utilization and Element Cycling Functions of Hydrothermarchaeota in Hydrothermal Sediment.</title>
        <authorList>
            <person name="Zhou Z."/>
            <person name="Liu Y."/>
            <person name="Xu W."/>
            <person name="Pan J."/>
            <person name="Luo Z.H."/>
            <person name="Li M."/>
        </authorList>
    </citation>
    <scope>NUCLEOTIDE SEQUENCE [LARGE SCALE GENOMIC DNA]</scope>
    <source>
        <strain evidence="1">HyVt-443</strain>
    </source>
</reference>
<dbReference type="AlphaFoldDB" id="A0A831RPN5"/>
<dbReference type="Proteomes" id="UP000886251">
    <property type="component" value="Unassembled WGS sequence"/>
</dbReference>
<name>A0A831RPN5_9GAMM</name>
<proteinExistence type="predicted"/>